<accession>A0AAV3YGD5</accession>
<dbReference type="EMBL" id="BLXT01000921">
    <property type="protein sequence ID" value="GFN81202.1"/>
    <property type="molecule type" value="Genomic_DNA"/>
</dbReference>
<name>A0AAV3YGD5_9GAST</name>
<sequence>MSGIMSQSPLPQSTRGSCLNGQNLNLVTHHASMSTASIYSWINLVTHHVSMSSASFYSWIMSHWSEPHFSHAPCLNVHCLNLLVDHVSVVRTSI</sequence>
<dbReference type="Proteomes" id="UP000735302">
    <property type="component" value="Unassembled WGS sequence"/>
</dbReference>
<comment type="caution">
    <text evidence="1">The sequence shown here is derived from an EMBL/GenBank/DDBJ whole genome shotgun (WGS) entry which is preliminary data.</text>
</comment>
<keyword evidence="2" id="KW-1185">Reference proteome</keyword>
<protein>
    <submittedName>
        <fullName evidence="1">Uncharacterized protein</fullName>
    </submittedName>
</protein>
<evidence type="ECO:0000313" key="2">
    <source>
        <dbReference type="Proteomes" id="UP000735302"/>
    </source>
</evidence>
<reference evidence="1 2" key="1">
    <citation type="journal article" date="2021" name="Elife">
        <title>Chloroplast acquisition without the gene transfer in kleptoplastic sea slugs, Plakobranchus ocellatus.</title>
        <authorList>
            <person name="Maeda T."/>
            <person name="Takahashi S."/>
            <person name="Yoshida T."/>
            <person name="Shimamura S."/>
            <person name="Takaki Y."/>
            <person name="Nagai Y."/>
            <person name="Toyoda A."/>
            <person name="Suzuki Y."/>
            <person name="Arimoto A."/>
            <person name="Ishii H."/>
            <person name="Satoh N."/>
            <person name="Nishiyama T."/>
            <person name="Hasebe M."/>
            <person name="Maruyama T."/>
            <person name="Minagawa J."/>
            <person name="Obokata J."/>
            <person name="Shigenobu S."/>
        </authorList>
    </citation>
    <scope>NUCLEOTIDE SEQUENCE [LARGE SCALE GENOMIC DNA]</scope>
</reference>
<dbReference type="AlphaFoldDB" id="A0AAV3YGD5"/>
<evidence type="ECO:0000313" key="1">
    <source>
        <dbReference type="EMBL" id="GFN81202.1"/>
    </source>
</evidence>
<proteinExistence type="predicted"/>
<gene>
    <name evidence="1" type="ORF">PoB_000770800</name>
</gene>
<organism evidence="1 2">
    <name type="scientific">Plakobranchus ocellatus</name>
    <dbReference type="NCBI Taxonomy" id="259542"/>
    <lineage>
        <taxon>Eukaryota</taxon>
        <taxon>Metazoa</taxon>
        <taxon>Spiralia</taxon>
        <taxon>Lophotrochozoa</taxon>
        <taxon>Mollusca</taxon>
        <taxon>Gastropoda</taxon>
        <taxon>Heterobranchia</taxon>
        <taxon>Euthyneura</taxon>
        <taxon>Panpulmonata</taxon>
        <taxon>Sacoglossa</taxon>
        <taxon>Placobranchoidea</taxon>
        <taxon>Plakobranchidae</taxon>
        <taxon>Plakobranchus</taxon>
    </lineage>
</organism>